<comment type="catalytic activity">
    <reaction evidence="9">
        <text>ATP + H2O = ADP + phosphate + H(+)</text>
        <dbReference type="Rhea" id="RHEA:13065"/>
        <dbReference type="ChEBI" id="CHEBI:15377"/>
        <dbReference type="ChEBI" id="CHEBI:15378"/>
        <dbReference type="ChEBI" id="CHEBI:30616"/>
        <dbReference type="ChEBI" id="CHEBI:43474"/>
        <dbReference type="ChEBI" id="CHEBI:456216"/>
        <dbReference type="EC" id="5.6.2.4"/>
    </reaction>
</comment>
<dbReference type="CDD" id="cd17932">
    <property type="entry name" value="DEXQc_UvrD"/>
    <property type="match status" value="1"/>
</dbReference>
<evidence type="ECO:0000256" key="3">
    <source>
        <dbReference type="ARBA" id="ARBA00022801"/>
    </source>
</evidence>
<dbReference type="EMBL" id="JBHTCR010000001">
    <property type="protein sequence ID" value="MFC7345379.1"/>
    <property type="molecule type" value="Genomic_DNA"/>
</dbReference>
<dbReference type="SUPFAM" id="SSF52540">
    <property type="entry name" value="P-loop containing nucleoside triphosphate hydrolases"/>
    <property type="match status" value="1"/>
</dbReference>
<proteinExistence type="inferred from homology"/>
<gene>
    <name evidence="12" type="ORF">ACFQO9_01450</name>
</gene>
<evidence type="ECO:0000256" key="9">
    <source>
        <dbReference type="ARBA" id="ARBA00048988"/>
    </source>
</evidence>
<evidence type="ECO:0000256" key="5">
    <source>
        <dbReference type="ARBA" id="ARBA00022840"/>
    </source>
</evidence>
<dbReference type="PROSITE" id="PS51198">
    <property type="entry name" value="UVRD_HELICASE_ATP_BIND"/>
    <property type="match status" value="1"/>
</dbReference>
<dbReference type="Pfam" id="PF13361">
    <property type="entry name" value="UvrD_C"/>
    <property type="match status" value="1"/>
</dbReference>
<feature type="domain" description="UvrD-like helicase ATP-binding" evidence="11">
    <location>
        <begin position="14"/>
        <end position="286"/>
    </location>
</feature>
<evidence type="ECO:0000256" key="10">
    <source>
        <dbReference type="PROSITE-ProRule" id="PRU00560"/>
    </source>
</evidence>
<dbReference type="Pfam" id="PF00580">
    <property type="entry name" value="UvrD-helicase"/>
    <property type="match status" value="1"/>
</dbReference>
<keyword evidence="2 10" id="KW-0547">Nucleotide-binding</keyword>
<comment type="catalytic activity">
    <reaction evidence="7">
        <text>Couples ATP hydrolysis with the unwinding of duplex DNA by translocating in the 3'-5' direction.</text>
        <dbReference type="EC" id="5.6.2.4"/>
    </reaction>
</comment>
<dbReference type="Gene3D" id="1.10.10.160">
    <property type="match status" value="1"/>
</dbReference>
<sequence>MKRIKPELWVPADDMQLEPSALEIAKASENHLVVAGPGAGKTELLAQKACYLLQTNTCPFPHKILAISFKKDAAHNLKERVRHRCGDELSKRFDSLTFDSFAKQLLDRFKQALPNKYKIVNEYKVEPKEQIILNYYQSEDIDYFNSTDRKWLLSLHTVQLPHIITNSAEAIRDRAWNKILQSSPAPLSFPMIMRMAELIVNSNPKIKQYLQQTYKYIFLDEFQDTTDMQYELFKSCFLGSDSFFTAVGDDKQRIMIWAGARKTVFDDFIKDTGAARVPLTMNFRCAPRLVHLLNYLTEHLLGKKDFANPSPKWHLDQGECFVWAFENPHVEMEVLFQDVSRWVKDDGLDPRDICILVKQNLSAYAGQLIDYFNENGINARDESRFQDILTQEVCLYIINMLYIIFDRKNFTAKQDVFDFLSNLRSEMEDEQLLKLENDVFQFLKEIRKEYANSSLTEDSIKTLVTKIITFANKDRIIAYYPNYGNLHELDTYIEIVQDELINNYLVSNDIISSLNNLVGKDTISVMTIHKSKGLEYHTVIFIGLEDGAFWSFQRQPDEDKCTFFVALSRAKERVVFTFSGIRKNDRFGMQPQTYKNIRVLFDGLQNSGIVKMKKRKLL</sequence>
<reference evidence="13" key="1">
    <citation type="journal article" date="2019" name="Int. J. Syst. Evol. Microbiol.">
        <title>The Global Catalogue of Microorganisms (GCM) 10K type strain sequencing project: providing services to taxonomists for standard genome sequencing and annotation.</title>
        <authorList>
            <consortium name="The Broad Institute Genomics Platform"/>
            <consortium name="The Broad Institute Genome Sequencing Center for Infectious Disease"/>
            <person name="Wu L."/>
            <person name="Ma J."/>
        </authorList>
    </citation>
    <scope>NUCLEOTIDE SEQUENCE [LARGE SCALE GENOMIC DNA]</scope>
    <source>
        <strain evidence="13">CCUG 54781</strain>
    </source>
</reference>
<organism evidence="12 13">
    <name type="scientific">Chryseobacterium zhengzhouense</name>
    <dbReference type="NCBI Taxonomy" id="1636086"/>
    <lineage>
        <taxon>Bacteria</taxon>
        <taxon>Pseudomonadati</taxon>
        <taxon>Bacteroidota</taxon>
        <taxon>Flavobacteriia</taxon>
        <taxon>Flavobacteriales</taxon>
        <taxon>Weeksellaceae</taxon>
        <taxon>Chryseobacterium group</taxon>
        <taxon>Chryseobacterium</taxon>
    </lineage>
</organism>
<name>A0ABW2LVZ6_9FLAO</name>
<evidence type="ECO:0000313" key="12">
    <source>
        <dbReference type="EMBL" id="MFC7345379.1"/>
    </source>
</evidence>
<dbReference type="InterPro" id="IPR000212">
    <property type="entry name" value="DNA_helicase_UvrD/REP"/>
</dbReference>
<dbReference type="InterPro" id="IPR013986">
    <property type="entry name" value="DExx_box_DNA_helicase_dom_sf"/>
</dbReference>
<dbReference type="InterPro" id="IPR014017">
    <property type="entry name" value="DNA_helicase_UvrD-like_C"/>
</dbReference>
<dbReference type="RefSeq" id="WP_378172283.1">
    <property type="nucleotide sequence ID" value="NZ_JBHTCR010000001.1"/>
</dbReference>
<keyword evidence="5 10" id="KW-0067">ATP-binding</keyword>
<comment type="similarity">
    <text evidence="1">Belongs to the helicase family. UvrD subfamily.</text>
</comment>
<feature type="binding site" evidence="10">
    <location>
        <begin position="35"/>
        <end position="42"/>
    </location>
    <ligand>
        <name>ATP</name>
        <dbReference type="ChEBI" id="CHEBI:30616"/>
    </ligand>
</feature>
<evidence type="ECO:0000313" key="13">
    <source>
        <dbReference type="Proteomes" id="UP001596550"/>
    </source>
</evidence>
<keyword evidence="6" id="KW-0413">Isomerase</keyword>
<dbReference type="Gene3D" id="3.40.50.300">
    <property type="entry name" value="P-loop containing nucleotide triphosphate hydrolases"/>
    <property type="match status" value="2"/>
</dbReference>
<dbReference type="Gene3D" id="1.10.486.10">
    <property type="entry name" value="PCRA, domain 4"/>
    <property type="match status" value="1"/>
</dbReference>
<dbReference type="EC" id="5.6.2.4" evidence="8"/>
<evidence type="ECO:0000256" key="4">
    <source>
        <dbReference type="ARBA" id="ARBA00022806"/>
    </source>
</evidence>
<evidence type="ECO:0000256" key="1">
    <source>
        <dbReference type="ARBA" id="ARBA00009922"/>
    </source>
</evidence>
<evidence type="ECO:0000256" key="8">
    <source>
        <dbReference type="ARBA" id="ARBA00034808"/>
    </source>
</evidence>
<dbReference type="PANTHER" id="PTHR11070">
    <property type="entry name" value="UVRD / RECB / PCRA DNA HELICASE FAMILY MEMBER"/>
    <property type="match status" value="1"/>
</dbReference>
<protein>
    <recommendedName>
        <fullName evidence="8">DNA 3'-5' helicase</fullName>
        <ecNumber evidence="8">5.6.2.4</ecNumber>
    </recommendedName>
</protein>
<keyword evidence="13" id="KW-1185">Reference proteome</keyword>
<comment type="caution">
    <text evidence="12">The sequence shown here is derived from an EMBL/GenBank/DDBJ whole genome shotgun (WGS) entry which is preliminary data.</text>
</comment>
<evidence type="ECO:0000256" key="7">
    <source>
        <dbReference type="ARBA" id="ARBA00034617"/>
    </source>
</evidence>
<evidence type="ECO:0000256" key="6">
    <source>
        <dbReference type="ARBA" id="ARBA00023235"/>
    </source>
</evidence>
<accession>A0ABW2LVZ6</accession>
<evidence type="ECO:0000259" key="11">
    <source>
        <dbReference type="PROSITE" id="PS51198"/>
    </source>
</evidence>
<keyword evidence="4 10" id="KW-0347">Helicase</keyword>
<dbReference type="InterPro" id="IPR014016">
    <property type="entry name" value="UvrD-like_ATP-bd"/>
</dbReference>
<dbReference type="InterPro" id="IPR027417">
    <property type="entry name" value="P-loop_NTPase"/>
</dbReference>
<dbReference type="Proteomes" id="UP001596550">
    <property type="component" value="Unassembled WGS sequence"/>
</dbReference>
<evidence type="ECO:0000256" key="2">
    <source>
        <dbReference type="ARBA" id="ARBA00022741"/>
    </source>
</evidence>
<keyword evidence="3 10" id="KW-0378">Hydrolase</keyword>